<feature type="region of interest" description="Disordered" evidence="1">
    <location>
        <begin position="42"/>
        <end position="132"/>
    </location>
</feature>
<feature type="compositionally biased region" description="Basic residues" evidence="1">
    <location>
        <begin position="101"/>
        <end position="111"/>
    </location>
</feature>
<dbReference type="SMART" id="SM00367">
    <property type="entry name" value="LRR_CC"/>
    <property type="match status" value="3"/>
</dbReference>
<proteinExistence type="predicted"/>
<feature type="domain" description="DNA repair protein rhp7 treble clef" evidence="2">
    <location>
        <begin position="136"/>
        <end position="173"/>
    </location>
</feature>
<organism evidence="3 4">
    <name type="scientific">Acrodontium crateriforme</name>
    <dbReference type="NCBI Taxonomy" id="150365"/>
    <lineage>
        <taxon>Eukaryota</taxon>
        <taxon>Fungi</taxon>
        <taxon>Dikarya</taxon>
        <taxon>Ascomycota</taxon>
        <taxon>Pezizomycotina</taxon>
        <taxon>Dothideomycetes</taxon>
        <taxon>Dothideomycetidae</taxon>
        <taxon>Mycosphaerellales</taxon>
        <taxon>Teratosphaeriaceae</taxon>
        <taxon>Acrodontium</taxon>
    </lineage>
</organism>
<name>A0AAQ3M9A7_9PEZI</name>
<keyword evidence="4" id="KW-1185">Reference proteome</keyword>
<dbReference type="PANTHER" id="PTHR13318">
    <property type="entry name" value="PARTNER OF PAIRED, ISOFORM B-RELATED"/>
    <property type="match status" value="1"/>
</dbReference>
<evidence type="ECO:0000259" key="2">
    <source>
        <dbReference type="Pfam" id="PF23550"/>
    </source>
</evidence>
<evidence type="ECO:0000313" key="4">
    <source>
        <dbReference type="Proteomes" id="UP001303373"/>
    </source>
</evidence>
<protein>
    <recommendedName>
        <fullName evidence="2">DNA repair protein rhp7 treble clef domain-containing protein</fullName>
    </recommendedName>
</protein>
<dbReference type="EMBL" id="CP138591">
    <property type="protein sequence ID" value="WPH04009.1"/>
    <property type="molecule type" value="Genomic_DNA"/>
</dbReference>
<dbReference type="FunFam" id="3.80.10.10:FF:000601">
    <property type="entry name" value="DNA repair protein Rad7, protein"/>
    <property type="match status" value="1"/>
</dbReference>
<feature type="compositionally biased region" description="Low complexity" evidence="1">
    <location>
        <begin position="55"/>
        <end position="73"/>
    </location>
</feature>
<sequence>MSGRRSGNGIRGPQSALTDFLAANNIDANQIRNDFVRRAREAQLDGNAGEGSSTAQIDQAAEDAVIAAAAEIAQAEEDEEEEIKSAKKRKRKEKAAIDRIKKAKKSKKGKKRDPDDDDDDDDDFTLDSYKKSKPAPGQFENCELCDKRFTVTPYSKEGPDGGLLCAPCGKSFKKDLKKEQKAIAKKPAGRQRRKVESNKLDGIAVGGAKSLSQLCIERAVQHHEDLEELGDIPEALLGRLSQIFSKKRVMNAKTLPLFLRPELTSVIVHDAAYLNEEDYTQIFAVVPNMRNLCLSNACRFKDETMAYMLERCKELRHLTLYAANLVSDSLWLRLFTEAGGKLETIKLKWLDAAFDDASVEGMVINCPNLRRLKLKHCGRIGESAITAISRLQALEHVSLQIQGAVSSGVLTDLVKKRGASLSTLSLEGFVDGDDDLLQAIHDECHNLSKLRFNGNDLASDAAYTALFTEWSNPPLAFADFSSNRDVDNNNPAGPDEPIGLASNGFRALMEHSGSNLRHLDIASCRHIELGAFLDVFESKHYPLLEYINLSFCNRIDTTVVACIFKSCPNLKQLVAFGCFDVRDVVVPSNIALIGVPRAQDAIEQFGVGIEVEEALLRMRAEMET</sequence>
<dbReference type="GO" id="GO:0031146">
    <property type="term" value="P:SCF-dependent proteasomal ubiquitin-dependent protein catabolic process"/>
    <property type="evidence" value="ECO:0007669"/>
    <property type="project" value="TreeGrafter"/>
</dbReference>
<dbReference type="SUPFAM" id="SSF52047">
    <property type="entry name" value="RNI-like"/>
    <property type="match status" value="1"/>
</dbReference>
<dbReference type="GO" id="GO:0019005">
    <property type="term" value="C:SCF ubiquitin ligase complex"/>
    <property type="evidence" value="ECO:0007669"/>
    <property type="project" value="TreeGrafter"/>
</dbReference>
<accession>A0AAQ3M9A7</accession>
<gene>
    <name evidence="3" type="ORF">R9X50_00689300</name>
</gene>
<dbReference type="InterPro" id="IPR006553">
    <property type="entry name" value="Leu-rich_rpt_Cys-con_subtyp"/>
</dbReference>
<reference evidence="3 4" key="1">
    <citation type="submission" date="2023-11" db="EMBL/GenBank/DDBJ databases">
        <title>An acidophilic fungus is an integral part of prey digestion in a carnivorous sundew plant.</title>
        <authorList>
            <person name="Tsai I.J."/>
        </authorList>
    </citation>
    <scope>NUCLEOTIDE SEQUENCE [LARGE SCALE GENOMIC DNA]</scope>
    <source>
        <strain evidence="3">169a</strain>
    </source>
</reference>
<evidence type="ECO:0000256" key="1">
    <source>
        <dbReference type="SAM" id="MobiDB-lite"/>
    </source>
</evidence>
<feature type="compositionally biased region" description="Acidic residues" evidence="1">
    <location>
        <begin position="115"/>
        <end position="125"/>
    </location>
</feature>
<dbReference type="AlphaFoldDB" id="A0AAQ3M9A7"/>
<dbReference type="Gene3D" id="3.80.10.10">
    <property type="entry name" value="Ribonuclease Inhibitor"/>
    <property type="match status" value="2"/>
</dbReference>
<dbReference type="Pfam" id="PF23550">
    <property type="entry name" value="zf_Tbcl_Rhp7"/>
    <property type="match status" value="1"/>
</dbReference>
<dbReference type="Proteomes" id="UP001303373">
    <property type="component" value="Chromosome 12"/>
</dbReference>
<evidence type="ECO:0000313" key="3">
    <source>
        <dbReference type="EMBL" id="WPH04009.1"/>
    </source>
</evidence>
<dbReference type="InterPro" id="IPR056451">
    <property type="entry name" value="Znf_Tbcl_Rhp7"/>
</dbReference>
<dbReference type="InterPro" id="IPR032675">
    <property type="entry name" value="LRR_dom_sf"/>
</dbReference>